<sequence length="34" mass="3810">MKRQQQLLGFTSLSEKDLRPPVSLTVNETSFGSD</sequence>
<dbReference type="AlphaFoldDB" id="A0A381XC84"/>
<dbReference type="EMBL" id="UINC01014512">
    <property type="protein sequence ID" value="SVA61853.1"/>
    <property type="molecule type" value="Genomic_DNA"/>
</dbReference>
<name>A0A381XC84_9ZZZZ</name>
<accession>A0A381XC84</accession>
<reference evidence="1" key="1">
    <citation type="submission" date="2018-05" db="EMBL/GenBank/DDBJ databases">
        <authorList>
            <person name="Lanie J.A."/>
            <person name="Ng W.-L."/>
            <person name="Kazmierczak K.M."/>
            <person name="Andrzejewski T.M."/>
            <person name="Davidsen T.M."/>
            <person name="Wayne K.J."/>
            <person name="Tettelin H."/>
            <person name="Glass J.I."/>
            <person name="Rusch D."/>
            <person name="Podicherti R."/>
            <person name="Tsui H.-C.T."/>
            <person name="Winkler M.E."/>
        </authorList>
    </citation>
    <scope>NUCLEOTIDE SEQUENCE</scope>
</reference>
<protein>
    <submittedName>
        <fullName evidence="1">Uncharacterized protein</fullName>
    </submittedName>
</protein>
<evidence type="ECO:0000313" key="1">
    <source>
        <dbReference type="EMBL" id="SVA61853.1"/>
    </source>
</evidence>
<gene>
    <name evidence="1" type="ORF">METZ01_LOCUS114707</name>
</gene>
<proteinExistence type="predicted"/>
<organism evidence="1">
    <name type="scientific">marine metagenome</name>
    <dbReference type="NCBI Taxonomy" id="408172"/>
    <lineage>
        <taxon>unclassified sequences</taxon>
        <taxon>metagenomes</taxon>
        <taxon>ecological metagenomes</taxon>
    </lineage>
</organism>